<evidence type="ECO:0000313" key="3">
    <source>
        <dbReference type="Proteomes" id="UP000724268"/>
    </source>
</evidence>
<evidence type="ECO:0000313" key="2">
    <source>
        <dbReference type="EMBL" id="MBW6394112.1"/>
    </source>
</evidence>
<dbReference type="EMBL" id="JAHXRS010000003">
    <property type="protein sequence ID" value="MBW6394112.1"/>
    <property type="molecule type" value="Genomic_DNA"/>
</dbReference>
<dbReference type="RefSeq" id="WP_219758998.1">
    <property type="nucleotide sequence ID" value="NZ_JAHXRS010000003.1"/>
</dbReference>
<proteinExistence type="predicted"/>
<feature type="signal peptide" evidence="1">
    <location>
        <begin position="1"/>
        <end position="19"/>
    </location>
</feature>
<evidence type="ECO:0000256" key="1">
    <source>
        <dbReference type="SAM" id="SignalP"/>
    </source>
</evidence>
<reference evidence="2 3" key="1">
    <citation type="submission" date="2021-07" db="EMBL/GenBank/DDBJ databases">
        <title>Thermus aquaticus gen. n. and sp. n., a nonsporulating extreme thermophile.</title>
        <authorList>
            <person name="Hu C.-J."/>
            <person name="Li W.-J."/>
            <person name="Xian W.-D."/>
        </authorList>
    </citation>
    <scope>NUCLEOTIDE SEQUENCE [LARGE SCALE GENOMIC DNA]</scope>
    <source>
        <strain evidence="2 3">SYSU G05001</strain>
    </source>
</reference>
<sequence>MTKGVFSLPLLVLAHLLSACNGILPNPPSGDINLTLNPTALTVAQGQSRAITLTLTPPNGFTGTVSLALVNAPAGVTLSPGSLDITSPDPVTRSLTLAVASSTPTGTHALKVRATGGGISREADLTLTVTQANLRIAKAEWGQTVLKENLRLVTGKPALLRVHLLASPSPISLSNPLAGAVYLNSTFQGNLAFSCPSPIPTTTDPGNLATTCTATLPSNWVAPGLRVELRADPQGQVAESNESDNLLTLTPSVGAGTVLYLTVVPVIHQGQQAQVPSFSQTLWQAWPLKEVSSTTRAPYTFSGTLSASDGNTWGQLLNELRILRQVDGSERYYYGFVWVSYTKGIAGIGYLGYPVAAGWDEPASAPWVMAHELGHNFDREHTPCPLVSGDPSYPYAGGKIGTWGYDLADGSLKDPSQFYDLMSYCGPQWVSDYTYEGAQSFLETSPPAPVSLMEAGLLFSGRIRDGEVVFNPPLKLNAAPEGKPSAYRLRAEGPGGPLEVPVHILKDSEGTLHFQARLPLNPYTRVGLYLGSQLLKEATLPLLPQAEPQVELKEEGGFLLVHIQGYPYFSLFHVALDGTRTTLGLWHRAGEVRFALENLPAGGQWEIQLTDGLNIRILLFPR</sequence>
<feature type="chain" id="PRO_5045522007" evidence="1">
    <location>
        <begin position="20"/>
        <end position="622"/>
    </location>
</feature>
<accession>A0ABS6ZXD0</accession>
<dbReference type="Proteomes" id="UP000724268">
    <property type="component" value="Unassembled WGS sequence"/>
</dbReference>
<keyword evidence="2" id="KW-0378">Hydrolase</keyword>
<dbReference type="GO" id="GO:0008237">
    <property type="term" value="F:metallopeptidase activity"/>
    <property type="evidence" value="ECO:0007669"/>
    <property type="project" value="UniProtKB-KW"/>
</dbReference>
<dbReference type="PROSITE" id="PS51257">
    <property type="entry name" value="PROKAR_LIPOPROTEIN"/>
    <property type="match status" value="1"/>
</dbReference>
<name>A0ABS6ZXD0_9DEIN</name>
<organism evidence="2 3">
    <name type="scientific">Thermus brevis</name>
    <dbReference type="NCBI Taxonomy" id="2862456"/>
    <lineage>
        <taxon>Bacteria</taxon>
        <taxon>Thermotogati</taxon>
        <taxon>Deinococcota</taxon>
        <taxon>Deinococci</taxon>
        <taxon>Thermales</taxon>
        <taxon>Thermaceae</taxon>
        <taxon>Thermus</taxon>
    </lineage>
</organism>
<protein>
    <submittedName>
        <fullName evidence="2">Zinc-dependent metalloprotease</fullName>
    </submittedName>
</protein>
<keyword evidence="2" id="KW-0482">Metalloprotease</keyword>
<comment type="caution">
    <text evidence="2">The sequence shown here is derived from an EMBL/GenBank/DDBJ whole genome shotgun (WGS) entry which is preliminary data.</text>
</comment>
<dbReference type="SUPFAM" id="SSF55486">
    <property type="entry name" value="Metalloproteases ('zincins'), catalytic domain"/>
    <property type="match status" value="1"/>
</dbReference>
<gene>
    <name evidence="2" type="ORF">KZX47_02910</name>
</gene>
<keyword evidence="3" id="KW-1185">Reference proteome</keyword>
<keyword evidence="2" id="KW-0645">Protease</keyword>
<keyword evidence="1" id="KW-0732">Signal</keyword>